<dbReference type="InterPro" id="IPR020846">
    <property type="entry name" value="MFS_dom"/>
</dbReference>
<evidence type="ECO:0000256" key="6">
    <source>
        <dbReference type="ARBA" id="ARBA00023136"/>
    </source>
</evidence>
<comment type="subcellular location">
    <subcellularLocation>
        <location evidence="1">Membrane</location>
        <topology evidence="1">Multi-pass membrane protein</topology>
    </subcellularLocation>
</comment>
<dbReference type="InterPro" id="IPR005828">
    <property type="entry name" value="MFS_sugar_transport-like"/>
</dbReference>
<comment type="similarity">
    <text evidence="2">Belongs to the major facilitator superfamily. Sugar transporter (TC 2.A.1.1) family.</text>
</comment>
<proteinExistence type="inferred from homology"/>
<organism evidence="9">
    <name type="scientific">Echinostoma caproni</name>
    <dbReference type="NCBI Taxonomy" id="27848"/>
    <lineage>
        <taxon>Eukaryota</taxon>
        <taxon>Metazoa</taxon>
        <taxon>Spiralia</taxon>
        <taxon>Lophotrochozoa</taxon>
        <taxon>Platyhelminthes</taxon>
        <taxon>Trematoda</taxon>
        <taxon>Digenea</taxon>
        <taxon>Plagiorchiida</taxon>
        <taxon>Echinostomata</taxon>
        <taxon>Echinostomatoidea</taxon>
        <taxon>Echinostomatidae</taxon>
        <taxon>Echinostoma</taxon>
    </lineage>
</organism>
<feature type="transmembrane region" description="Helical" evidence="7">
    <location>
        <begin position="29"/>
        <end position="48"/>
    </location>
</feature>
<evidence type="ECO:0000256" key="4">
    <source>
        <dbReference type="ARBA" id="ARBA00022692"/>
    </source>
</evidence>
<dbReference type="InterPro" id="IPR005829">
    <property type="entry name" value="Sugar_transporter_CS"/>
</dbReference>
<dbReference type="PROSITE" id="PS50850">
    <property type="entry name" value="MFS"/>
    <property type="match status" value="1"/>
</dbReference>
<dbReference type="GO" id="GO:0016324">
    <property type="term" value="C:apical plasma membrane"/>
    <property type="evidence" value="ECO:0007669"/>
    <property type="project" value="TreeGrafter"/>
</dbReference>
<keyword evidence="5 7" id="KW-1133">Transmembrane helix</keyword>
<dbReference type="InterPro" id="IPR050814">
    <property type="entry name" value="Myo-inositol_Transporter"/>
</dbReference>
<keyword evidence="6 7" id="KW-0472">Membrane</keyword>
<name>A0A183A0R3_9TREM</name>
<evidence type="ECO:0000256" key="3">
    <source>
        <dbReference type="ARBA" id="ARBA00022448"/>
    </source>
</evidence>
<evidence type="ECO:0000259" key="8">
    <source>
        <dbReference type="PROSITE" id="PS50850"/>
    </source>
</evidence>
<dbReference type="AlphaFoldDB" id="A0A183A0R3"/>
<protein>
    <submittedName>
        <fullName evidence="9">MFS domain-containing protein</fullName>
    </submittedName>
</protein>
<feature type="transmembrane region" description="Helical" evidence="7">
    <location>
        <begin position="82"/>
        <end position="103"/>
    </location>
</feature>
<dbReference type="PANTHER" id="PTHR48020:SF12">
    <property type="entry name" value="PROTON MYO-INOSITOL COTRANSPORTER"/>
    <property type="match status" value="1"/>
</dbReference>
<keyword evidence="3" id="KW-0813">Transport</keyword>
<keyword evidence="4 7" id="KW-0812">Transmembrane</keyword>
<evidence type="ECO:0000256" key="7">
    <source>
        <dbReference type="SAM" id="Phobius"/>
    </source>
</evidence>
<dbReference type="SUPFAM" id="SSF103473">
    <property type="entry name" value="MFS general substrate transporter"/>
    <property type="match status" value="1"/>
</dbReference>
<dbReference type="Gene3D" id="1.20.1250.20">
    <property type="entry name" value="MFS general substrate transporter like domains"/>
    <property type="match status" value="1"/>
</dbReference>
<feature type="domain" description="Major facilitator superfamily (MFS) profile" evidence="8">
    <location>
        <begin position="1"/>
        <end position="185"/>
    </location>
</feature>
<dbReference type="WBParaSite" id="ECPE_0000054801-mRNA-1">
    <property type="protein sequence ID" value="ECPE_0000054801-mRNA-1"/>
    <property type="gene ID" value="ECPE_0000054801"/>
</dbReference>
<feature type="transmembrane region" description="Helical" evidence="7">
    <location>
        <begin position="159"/>
        <end position="184"/>
    </location>
</feature>
<accession>A0A183A0R3</accession>
<dbReference type="InterPro" id="IPR036259">
    <property type="entry name" value="MFS_trans_sf"/>
</dbReference>
<dbReference type="PANTHER" id="PTHR48020">
    <property type="entry name" value="PROTON MYO-INOSITOL COTRANSPORTER"/>
    <property type="match status" value="1"/>
</dbReference>
<dbReference type="PROSITE" id="PS00217">
    <property type="entry name" value="SUGAR_TRANSPORT_2"/>
    <property type="match status" value="1"/>
</dbReference>
<dbReference type="GO" id="GO:0005366">
    <property type="term" value="F:myo-inositol:proton symporter activity"/>
    <property type="evidence" value="ECO:0007669"/>
    <property type="project" value="TreeGrafter"/>
</dbReference>
<evidence type="ECO:0000256" key="5">
    <source>
        <dbReference type="ARBA" id="ARBA00022989"/>
    </source>
</evidence>
<sequence>LFGYDTGVVSGAIIQIRHQFALSYFYQELIISITLVAAAVAALCSAGLTDWLGRKPVILLGSVIFAAGAIVLGVAQNKETLVIGRLIVGLGIGVASMTVPVYIAEIAPGHLRGPLVTLNTVCITGGQCLAGIVDGIFIADSKNGWRLVYHATFLKLSMHIPYFTLIGVPTNHNTIIYITSLVICL</sequence>
<dbReference type="Pfam" id="PF00083">
    <property type="entry name" value="Sugar_tr"/>
    <property type="match status" value="1"/>
</dbReference>
<feature type="transmembrane region" description="Helical" evidence="7">
    <location>
        <begin position="57"/>
        <end position="76"/>
    </location>
</feature>
<evidence type="ECO:0000313" key="9">
    <source>
        <dbReference type="WBParaSite" id="ECPE_0000054801-mRNA-1"/>
    </source>
</evidence>
<evidence type="ECO:0000256" key="2">
    <source>
        <dbReference type="ARBA" id="ARBA00010992"/>
    </source>
</evidence>
<evidence type="ECO:0000256" key="1">
    <source>
        <dbReference type="ARBA" id="ARBA00004141"/>
    </source>
</evidence>
<reference evidence="9" key="1">
    <citation type="submission" date="2016-06" db="UniProtKB">
        <authorList>
            <consortium name="WormBaseParasite"/>
        </authorList>
    </citation>
    <scope>IDENTIFICATION</scope>
</reference>